<dbReference type="Proteomes" id="UP000264036">
    <property type="component" value="Unassembled WGS sequence"/>
</dbReference>
<keyword evidence="3" id="KW-0031">Aminopeptidase</keyword>
<protein>
    <submittedName>
        <fullName evidence="3">Aminopeptidase</fullName>
    </submittedName>
</protein>
<dbReference type="PANTHER" id="PTHR36512:SF3">
    <property type="entry name" value="BLR5678 PROTEIN"/>
    <property type="match status" value="1"/>
</dbReference>
<gene>
    <name evidence="3" type="ORF">DD666_07110</name>
</gene>
<comment type="caution">
    <text evidence="3">The sequence shown here is derived from an EMBL/GenBank/DDBJ whole genome shotgun (WGS) entry which is preliminary data.</text>
</comment>
<organism evidence="3 4">
    <name type="scientific">Advenella kashmirensis</name>
    <dbReference type="NCBI Taxonomy" id="310575"/>
    <lineage>
        <taxon>Bacteria</taxon>
        <taxon>Pseudomonadati</taxon>
        <taxon>Pseudomonadota</taxon>
        <taxon>Betaproteobacteria</taxon>
        <taxon>Burkholderiales</taxon>
        <taxon>Alcaligenaceae</taxon>
    </lineage>
</organism>
<proteinExistence type="inferred from homology"/>
<dbReference type="InterPro" id="IPR016117">
    <property type="entry name" value="ArgJ-like_dom_sf"/>
</dbReference>
<dbReference type="EMBL" id="DOEK01000016">
    <property type="protein sequence ID" value="HBP29168.1"/>
    <property type="molecule type" value="Genomic_DNA"/>
</dbReference>
<dbReference type="PANTHER" id="PTHR36512">
    <property type="entry name" value="D-AMINOPEPTIDASE"/>
    <property type="match status" value="1"/>
</dbReference>
<dbReference type="AlphaFoldDB" id="A0A356LEG5"/>
<evidence type="ECO:0000313" key="4">
    <source>
        <dbReference type="Proteomes" id="UP000264036"/>
    </source>
</evidence>
<reference evidence="3 4" key="1">
    <citation type="journal article" date="2018" name="Nat. Biotechnol.">
        <title>A standardized bacterial taxonomy based on genome phylogeny substantially revises the tree of life.</title>
        <authorList>
            <person name="Parks D.H."/>
            <person name="Chuvochina M."/>
            <person name="Waite D.W."/>
            <person name="Rinke C."/>
            <person name="Skarshewski A."/>
            <person name="Chaumeil P.A."/>
            <person name="Hugenholtz P."/>
        </authorList>
    </citation>
    <scope>NUCLEOTIDE SEQUENCE [LARGE SCALE GENOMIC DNA]</scope>
    <source>
        <strain evidence="3">UBA10707</strain>
    </source>
</reference>
<evidence type="ECO:0000313" key="3">
    <source>
        <dbReference type="EMBL" id="HBP29168.1"/>
    </source>
</evidence>
<feature type="signal peptide" evidence="2">
    <location>
        <begin position="1"/>
        <end position="26"/>
    </location>
</feature>
<accession>A0A356LEG5</accession>
<dbReference type="InterPro" id="IPR005321">
    <property type="entry name" value="Peptidase_S58_DmpA"/>
</dbReference>
<keyword evidence="3" id="KW-0378">Hydrolase</keyword>
<dbReference type="Gene3D" id="3.60.70.12">
    <property type="entry name" value="L-amino peptidase D-ALA esterase/amidase"/>
    <property type="match status" value="1"/>
</dbReference>
<sequence length="412" mass="42817">MRCAAPKLLSIMLASVLICGHAQALANDTNNRPRARDIGLVSGVLSPGKLNAITDVNGVLVGQTTLNKGEDIRTGVTAILPHAGNLFKEKVAAAVHVGNGFGKLMGSTQISELGEIETPILLTGTLNVPRVADALLDWMLALPGNEDVRSINAVVGETNDGRLNDLRGRHVGQEHVFAALKSASNGPVEEGAVGAGTGTEAFGFKGGIGTSSRVVPESAGGYTVGVLVQTNFGGVLTMNGAPVGKELGRYYLKEALEGKKVSANTGNGALTLTKNDPIQLDHVSDRADGSIMMIVATDAPLGSRNLERLAKRAMLGLARTGSPATNGSGDYVIAFSTAPESRINSSDAVRETKVLGNNAMSPLFLATVEATEEAIYNSLLKAKTTTGRDGRVVEALPIDKTVDILKKYGAVK</sequence>
<keyword evidence="2" id="KW-0732">Signal</keyword>
<dbReference type="GO" id="GO:0004177">
    <property type="term" value="F:aminopeptidase activity"/>
    <property type="evidence" value="ECO:0007669"/>
    <property type="project" value="UniProtKB-KW"/>
</dbReference>
<comment type="similarity">
    <text evidence="1">Belongs to the peptidase S58 family.</text>
</comment>
<dbReference type="SUPFAM" id="SSF56266">
    <property type="entry name" value="DmpA/ArgJ-like"/>
    <property type="match status" value="1"/>
</dbReference>
<dbReference type="Pfam" id="PF03576">
    <property type="entry name" value="Peptidase_S58"/>
    <property type="match status" value="1"/>
</dbReference>
<dbReference type="CDD" id="cd02253">
    <property type="entry name" value="DmpA"/>
    <property type="match status" value="1"/>
</dbReference>
<evidence type="ECO:0000256" key="1">
    <source>
        <dbReference type="ARBA" id="ARBA00007068"/>
    </source>
</evidence>
<name>A0A356LEG5_9BURK</name>
<evidence type="ECO:0000256" key="2">
    <source>
        <dbReference type="SAM" id="SignalP"/>
    </source>
</evidence>
<feature type="chain" id="PRO_5016915942" evidence="2">
    <location>
        <begin position="27"/>
        <end position="412"/>
    </location>
</feature>
<keyword evidence="3" id="KW-0645">Protease</keyword>